<dbReference type="AlphaFoldDB" id="A0A4U8YGS5"/>
<feature type="domain" description="Pyridoxamine 5'-phosphate oxidase N-terminal" evidence="1">
    <location>
        <begin position="21"/>
        <end position="150"/>
    </location>
</feature>
<dbReference type="Gene3D" id="2.30.110.10">
    <property type="entry name" value="Electron Transport, Fmn-binding Protein, Chain A"/>
    <property type="match status" value="1"/>
</dbReference>
<reference evidence="2 3" key="1">
    <citation type="submission" date="2019-03" db="EMBL/GenBank/DDBJ databases">
        <authorList>
            <person name="Nijsse B."/>
        </authorList>
    </citation>
    <scope>NUCLEOTIDE SEQUENCE [LARGE SCALE GENOMIC DNA]</scope>
    <source>
        <strain evidence="2">Desulfoluna butyratoxydans MSL71</strain>
    </source>
</reference>
<accession>A0A4U8YGS5</accession>
<organism evidence="2 3">
    <name type="scientific">Desulfoluna butyratoxydans</name>
    <dbReference type="NCBI Taxonomy" id="231438"/>
    <lineage>
        <taxon>Bacteria</taxon>
        <taxon>Pseudomonadati</taxon>
        <taxon>Thermodesulfobacteriota</taxon>
        <taxon>Desulfobacteria</taxon>
        <taxon>Desulfobacterales</taxon>
        <taxon>Desulfolunaceae</taxon>
        <taxon>Desulfoluna</taxon>
    </lineage>
</organism>
<name>A0A4U8YGS5_9BACT</name>
<dbReference type="Proteomes" id="UP000507962">
    <property type="component" value="Unassembled WGS sequence"/>
</dbReference>
<proteinExistence type="predicted"/>
<sequence length="156" mass="17848">MKPEIPWSDVVSLFGKVTHTAIATVDPDGSPRVSPIGSVLFTGEKQGYYLEKFPDSMRRNLDQDPRMSIMAVAPGFAFWLGALWRGRFKSQPAIRLVCEAGVRRPATDEERRAWLDKVRLFRRLKGHDILWKHMGELREFTVIRIEPVELGKMNPA</sequence>
<dbReference type="Pfam" id="PF01243">
    <property type="entry name" value="PNPOx_N"/>
    <property type="match status" value="1"/>
</dbReference>
<dbReference type="InterPro" id="IPR011576">
    <property type="entry name" value="Pyridox_Oxase_N"/>
</dbReference>
<protein>
    <submittedName>
        <fullName evidence="2">Pyridoxamine 5'-phosphate oxidase putative</fullName>
    </submittedName>
</protein>
<dbReference type="RefSeq" id="WP_180136852.1">
    <property type="nucleotide sequence ID" value="NZ_CAADHO010000001.1"/>
</dbReference>
<keyword evidence="3" id="KW-1185">Reference proteome</keyword>
<dbReference type="EMBL" id="CAADHO010000001">
    <property type="protein sequence ID" value="VFQ42616.1"/>
    <property type="molecule type" value="Genomic_DNA"/>
</dbReference>
<evidence type="ECO:0000313" key="3">
    <source>
        <dbReference type="Proteomes" id="UP000507962"/>
    </source>
</evidence>
<evidence type="ECO:0000313" key="2">
    <source>
        <dbReference type="EMBL" id="VFQ42616.1"/>
    </source>
</evidence>
<dbReference type="SUPFAM" id="SSF50475">
    <property type="entry name" value="FMN-binding split barrel"/>
    <property type="match status" value="1"/>
</dbReference>
<dbReference type="InterPro" id="IPR012349">
    <property type="entry name" value="Split_barrel_FMN-bd"/>
</dbReference>
<gene>
    <name evidence="2" type="ORF">MSL71_2370</name>
</gene>
<evidence type="ECO:0000259" key="1">
    <source>
        <dbReference type="Pfam" id="PF01243"/>
    </source>
</evidence>